<keyword evidence="6" id="KW-1185">Reference proteome</keyword>
<evidence type="ECO:0000313" key="6">
    <source>
        <dbReference type="Proteomes" id="UP001501371"/>
    </source>
</evidence>
<feature type="chain" id="PRO_5045469986" evidence="3">
    <location>
        <begin position="41"/>
        <end position="658"/>
    </location>
</feature>
<dbReference type="RefSeq" id="WP_344284401.1">
    <property type="nucleotide sequence ID" value="NZ_BAAAKV010000093.1"/>
</dbReference>
<dbReference type="EMBL" id="BAAAKV010000093">
    <property type="protein sequence ID" value="GAA1198136.1"/>
    <property type="molecule type" value="Genomic_DNA"/>
</dbReference>
<evidence type="ECO:0000256" key="3">
    <source>
        <dbReference type="SAM" id="SignalP"/>
    </source>
</evidence>
<dbReference type="InterPro" id="IPR017853">
    <property type="entry name" value="GH"/>
</dbReference>
<gene>
    <name evidence="5" type="ORF">GCM10009654_63600</name>
</gene>
<dbReference type="PANTHER" id="PTHR31308">
    <property type="match status" value="1"/>
</dbReference>
<name>A0ABN1V753_9ACTN</name>
<feature type="signal peptide" evidence="3">
    <location>
        <begin position="1"/>
        <end position="40"/>
    </location>
</feature>
<dbReference type="SUPFAM" id="SSF51445">
    <property type="entry name" value="(Trans)glycosidases"/>
    <property type="match status" value="1"/>
</dbReference>
<evidence type="ECO:0000313" key="5">
    <source>
        <dbReference type="EMBL" id="GAA1198136.1"/>
    </source>
</evidence>
<dbReference type="Proteomes" id="UP001501371">
    <property type="component" value="Unassembled WGS sequence"/>
</dbReference>
<reference evidence="5 6" key="1">
    <citation type="journal article" date="2019" name="Int. J. Syst. Evol. Microbiol.">
        <title>The Global Catalogue of Microorganisms (GCM) 10K type strain sequencing project: providing services to taxonomists for standard genome sequencing and annotation.</title>
        <authorList>
            <consortium name="The Broad Institute Genomics Platform"/>
            <consortium name="The Broad Institute Genome Sequencing Center for Infectious Disease"/>
            <person name="Wu L."/>
            <person name="Ma J."/>
        </authorList>
    </citation>
    <scope>NUCLEOTIDE SEQUENCE [LARGE SCALE GENOMIC DNA]</scope>
    <source>
        <strain evidence="5 6">JCM 12696</strain>
    </source>
</reference>
<keyword evidence="3" id="KW-0732">Signal</keyword>
<keyword evidence="2" id="KW-0326">Glycosidase</keyword>
<dbReference type="PANTHER" id="PTHR31308:SF5">
    <property type="entry name" value="ERGOSTERYL-BETA-GLUCOSIDASE"/>
    <property type="match status" value="1"/>
</dbReference>
<evidence type="ECO:0000256" key="1">
    <source>
        <dbReference type="ARBA" id="ARBA00022801"/>
    </source>
</evidence>
<dbReference type="Pfam" id="PF00150">
    <property type="entry name" value="Cellulase"/>
    <property type="match status" value="1"/>
</dbReference>
<dbReference type="InterPro" id="IPR052066">
    <property type="entry name" value="Glycosphingolipid_Hydrolases"/>
</dbReference>
<sequence length="658" mass="70065">MPGVAGRAGRSQHARGRGALLGAVGLLLATVALAGPPARAADGDPQWFDGRTATEVSVDDGRFTDGHGREVVLRGFNVSGETKLEENGGLPFANAADARTSATAVRALTGGNAVRFLLSWAHAEPAPGVLDTAYLDRATEQIKALLAAGLRVFPDFHQDLYSRHLFDEDSWYTGDGAPRWAVEAGGYPDESCGICVLWGQNITQNQAVKSATRDFWANRVLTVPTSSGPVSVPVRDAFLDTAQKTMEHLARNLDADEFAGVVGFDPYNEPYAGEYAGGQDSRAWERDVLWPFYEEFRARMDAAGWRDKPVFVEPNMFWNANLDFARQPGGLLDAGAVGDDYVFNTHFYDQKAISGIFMWGKAQDGRYATDFAAVRDRAAALATPGIVSEFGHPLGGTTADKAPSVLKAMYQALDSRLPGAAWWSSAARSGPVLSGTQWQWDLYSGRHREAMNGNPGKILTDGDAWNDEDLSSVELDASGKAVLRQDARLLDRLYPTAVAGRALAFTYEDRSRDGTSVMSWNRVPEGMPNTARLVGSGRYGVLVWRSEGATRAPTELHLPSGFDPAATTVVSDLGAVTGLPAYTAQGQTAGHPVARAAERGGPGAHRLLLSAPAAADGPGTLHYALVADGATSPSAELRAEAGRELAAWAATSAFPAAG</sequence>
<accession>A0ABN1V753</accession>
<evidence type="ECO:0000259" key="4">
    <source>
        <dbReference type="Pfam" id="PF00150"/>
    </source>
</evidence>
<feature type="domain" description="Glycoside hydrolase family 5" evidence="4">
    <location>
        <begin position="67"/>
        <end position="426"/>
    </location>
</feature>
<protein>
    <submittedName>
        <fullName evidence="5">Cellulase family glycosylhydrolase</fullName>
    </submittedName>
</protein>
<dbReference type="InterPro" id="IPR001547">
    <property type="entry name" value="Glyco_hydro_5"/>
</dbReference>
<keyword evidence="1" id="KW-0378">Hydrolase</keyword>
<dbReference type="Gene3D" id="3.20.20.80">
    <property type="entry name" value="Glycosidases"/>
    <property type="match status" value="1"/>
</dbReference>
<comment type="caution">
    <text evidence="5">The sequence shown here is derived from an EMBL/GenBank/DDBJ whole genome shotgun (WGS) entry which is preliminary data.</text>
</comment>
<proteinExistence type="predicted"/>
<evidence type="ECO:0000256" key="2">
    <source>
        <dbReference type="ARBA" id="ARBA00023295"/>
    </source>
</evidence>
<organism evidence="5 6">
    <name type="scientific">Streptomyces hebeiensis</name>
    <dbReference type="NCBI Taxonomy" id="229486"/>
    <lineage>
        <taxon>Bacteria</taxon>
        <taxon>Bacillati</taxon>
        <taxon>Actinomycetota</taxon>
        <taxon>Actinomycetes</taxon>
        <taxon>Kitasatosporales</taxon>
        <taxon>Streptomycetaceae</taxon>
        <taxon>Streptomyces</taxon>
    </lineage>
</organism>